<accession>A0A854Q8F8</accession>
<evidence type="ECO:0000256" key="5">
    <source>
        <dbReference type="SAM" id="MobiDB-lite"/>
    </source>
</evidence>
<dbReference type="GO" id="GO:0032259">
    <property type="term" value="P:methylation"/>
    <property type="evidence" value="ECO:0007669"/>
    <property type="project" value="UniProtKB-KW"/>
</dbReference>
<name>A0A854Q8F8_CRYNE</name>
<dbReference type="SUPFAM" id="SSF53335">
    <property type="entry name" value="S-adenosyl-L-methionine-dependent methyltransferases"/>
    <property type="match status" value="1"/>
</dbReference>
<evidence type="ECO:0000256" key="2">
    <source>
        <dbReference type="ARBA" id="ARBA00022679"/>
    </source>
</evidence>
<dbReference type="CDD" id="cd02440">
    <property type="entry name" value="AdoMet_MTases"/>
    <property type="match status" value="1"/>
</dbReference>
<evidence type="ECO:0000256" key="3">
    <source>
        <dbReference type="ARBA" id="ARBA00022691"/>
    </source>
</evidence>
<feature type="region of interest" description="Disordered" evidence="5">
    <location>
        <begin position="43"/>
        <end position="79"/>
    </location>
</feature>
<evidence type="ECO:0000256" key="1">
    <source>
        <dbReference type="ARBA" id="ARBA00022603"/>
    </source>
</evidence>
<protein>
    <submittedName>
        <fullName evidence="6">O-methyltransferase</fullName>
    </submittedName>
</protein>
<dbReference type="InterPro" id="IPR050362">
    <property type="entry name" value="Cation-dep_OMT"/>
</dbReference>
<dbReference type="GO" id="GO:0008171">
    <property type="term" value="F:O-methyltransferase activity"/>
    <property type="evidence" value="ECO:0007669"/>
    <property type="project" value="InterPro"/>
</dbReference>
<dbReference type="Proteomes" id="UP000199727">
    <property type="component" value="Unassembled WGS sequence"/>
</dbReference>
<dbReference type="OrthoDB" id="10251242at2759"/>
<evidence type="ECO:0000313" key="7">
    <source>
        <dbReference type="Proteomes" id="UP000199727"/>
    </source>
</evidence>
<dbReference type="GO" id="GO:0008757">
    <property type="term" value="F:S-adenosylmethionine-dependent methyltransferase activity"/>
    <property type="evidence" value="ECO:0007669"/>
    <property type="project" value="TreeGrafter"/>
</dbReference>
<reference evidence="6 7" key="1">
    <citation type="submission" date="2017-06" db="EMBL/GenBank/DDBJ databases">
        <title>Global population genomics of the pathogenic fungus Cryptococcus neoformans var. grubii.</title>
        <authorList>
            <person name="Cuomo C."/>
            <person name="Litvintseva A."/>
            <person name="Chen Y."/>
            <person name="Young S."/>
            <person name="Zeng Q."/>
            <person name="Chapman S."/>
            <person name="Gujja S."/>
            <person name="Saif S."/>
            <person name="Birren B."/>
        </authorList>
    </citation>
    <scope>NUCLEOTIDE SEQUENCE [LARGE SCALE GENOMIC DNA]</scope>
    <source>
        <strain evidence="6 7">Tu259-1</strain>
    </source>
</reference>
<dbReference type="Gene3D" id="3.40.50.150">
    <property type="entry name" value="Vaccinia Virus protein VP39"/>
    <property type="match status" value="1"/>
</dbReference>
<proteinExistence type="inferred from homology"/>
<dbReference type="AlphaFoldDB" id="A0A854Q8F8"/>
<sequence>MIPRKFPALSQKVYRPFASSGHYIPLFSRIRYSASRQFQKRTFTQQATAETPTSWPANKQKLDMPSDSNKGESSGGPSAGDVDKYLNSKILSPSFGGDPIFQRISARAQQAGLPNIAVSAQQGQLLTVLALSIRAERILEVGTLAGYSTACLAKALPNHGQIDTLEVKPEHAKVAQENFIDADLYPFPKIHVGPAIETLRRMETPDEGPYDLVFIDADKSMTLEYFLESMRLLRKGGLIIVDNAVRSGRIALSPEEDNNPDAVGMRKLYDWVHADDGKSILMNVTQTVGDKFWDGFAIAIKLN</sequence>
<comment type="caution">
    <text evidence="6">The sequence shown here is derived from an EMBL/GenBank/DDBJ whole genome shotgun (WGS) entry which is preliminary data.</text>
</comment>
<evidence type="ECO:0000256" key="4">
    <source>
        <dbReference type="ARBA" id="ARBA00023453"/>
    </source>
</evidence>
<comment type="similarity">
    <text evidence="4">Belongs to the class I-like SAM-binding methyltransferase superfamily. Cation-dependent O-methyltransferase family.</text>
</comment>
<dbReference type="InterPro" id="IPR002935">
    <property type="entry name" value="SAM_O-MeTrfase"/>
</dbReference>
<dbReference type="Pfam" id="PF01596">
    <property type="entry name" value="Methyltransf_3"/>
    <property type="match status" value="1"/>
</dbReference>
<feature type="compositionally biased region" description="Polar residues" evidence="5">
    <location>
        <begin position="43"/>
        <end position="57"/>
    </location>
</feature>
<dbReference type="PROSITE" id="PS51682">
    <property type="entry name" value="SAM_OMT_I"/>
    <property type="match status" value="1"/>
</dbReference>
<dbReference type="PANTHER" id="PTHR10509">
    <property type="entry name" value="O-METHYLTRANSFERASE-RELATED"/>
    <property type="match status" value="1"/>
</dbReference>
<keyword evidence="3" id="KW-0949">S-adenosyl-L-methionine</keyword>
<gene>
    <name evidence="6" type="ORF">C361_05269</name>
</gene>
<dbReference type="InterPro" id="IPR029063">
    <property type="entry name" value="SAM-dependent_MTases_sf"/>
</dbReference>
<keyword evidence="2 6" id="KW-0808">Transferase</keyword>
<evidence type="ECO:0000313" key="6">
    <source>
        <dbReference type="EMBL" id="OXG15828.1"/>
    </source>
</evidence>
<keyword evidence="1 6" id="KW-0489">Methyltransferase</keyword>
<dbReference type="EMBL" id="AMKT01000069">
    <property type="protein sequence ID" value="OXG15828.1"/>
    <property type="molecule type" value="Genomic_DNA"/>
</dbReference>
<organism evidence="6 7">
    <name type="scientific">Cryptococcus neoformans Tu259-1</name>
    <dbReference type="NCBI Taxonomy" id="1230072"/>
    <lineage>
        <taxon>Eukaryota</taxon>
        <taxon>Fungi</taxon>
        <taxon>Dikarya</taxon>
        <taxon>Basidiomycota</taxon>
        <taxon>Agaricomycotina</taxon>
        <taxon>Tremellomycetes</taxon>
        <taxon>Tremellales</taxon>
        <taxon>Cryptococcaceae</taxon>
        <taxon>Cryptococcus</taxon>
        <taxon>Cryptococcus neoformans species complex</taxon>
    </lineage>
</organism>
<dbReference type="PANTHER" id="PTHR10509:SF14">
    <property type="entry name" value="CAFFEOYL-COA O-METHYLTRANSFERASE 3-RELATED"/>
    <property type="match status" value="1"/>
</dbReference>